<dbReference type="Pfam" id="PF00053">
    <property type="entry name" value="EGF_laminin"/>
    <property type="match status" value="2"/>
</dbReference>
<dbReference type="InterPro" id="IPR018933">
    <property type="entry name" value="Netrin_module_non-TIMP"/>
</dbReference>
<evidence type="ECO:0000256" key="9">
    <source>
        <dbReference type="SAM" id="MobiDB-lite"/>
    </source>
</evidence>
<dbReference type="Pfam" id="PF24973">
    <property type="entry name" value="EGF_LMN_ATRN"/>
    <property type="match status" value="1"/>
</dbReference>
<reference evidence="14" key="1">
    <citation type="submission" date="2025-08" db="UniProtKB">
        <authorList>
            <consortium name="RefSeq"/>
        </authorList>
    </citation>
    <scope>IDENTIFICATION</scope>
    <source>
        <tissue evidence="14">Adult</tissue>
    </source>
</reference>
<feature type="region of interest" description="Disordered" evidence="9">
    <location>
        <begin position="305"/>
        <end position="348"/>
    </location>
</feature>
<sequence length="861" mass="96123">MCTRANMTKTKAAAPHNYNKDNNKAYHRRFSVLHNMPAVICLCICMLSYALQPISSVAAAVSSSSSSAHSDSDPCYFEDKPRKCLPSFVNAAYGNPVQASSVCGASRPEHFCEINRDGTLSECNVCDNSRAETRFPASALTDLNNPNNVTCWRSASVPVPADVDTAPPDNVTLTLSLGKKYELTYVTLSFCPKSPRPDSLAIYKSSDYGQTWQPFQFYSSQCLKFYGRPDRAKISKFNEQEARCIDSHRDGSTNRFAFNTLEGRPSANDLDASLVLQDWVTATDIRVVFHRLELPRELAAAQAKDAAKPAANSFSDEMGSSQEDEDDEDEEYDYNLQGNDSTYEDEDYAAEPKKHLELDDDNLDLDYPNDGGISIVPEVKRYNNKPKLTAYEKHYQAKTALAAAAVASTTKADTATLDKHAVGSDGKVAPKPTTKDLLSISQHYAVSDFAVGGRCKCNGHASECVATVGPNDVLPRMYNAGDDFDGTGVAHTNSNHNSNNNNNNNANVNVKLTMTCACKHNTAGPECERCKPFYFDRPWGRATDTDANECKICNCNNHARQCRFNMELFKLSGRISGGVCVNCRHFTTGRHCHYCKEGYYRDPTKKLNHHRVCKPCECHPIGSSGKTCNNTSGQCPCKDGVTGLTCNRCARGYQQSRSHIAPCIKIPARKANMLDTQNTAPEPDPHDTNAPYRTEGGRECERCKISTKRLNLNKFCKRDYAIMAKVIGRESSTEVTSSSEQYTKENQQMDRDDETEAMEDNAPETVKYDIQIQAIFKRTPLEYATTNTILKRGPLTWIIPIKNLECRCPRIKMNRSYLILGRDSESPPGYLGIGPRSIVIEWKDEWYRRMKRFQRRARTCQ</sequence>
<keyword evidence="3" id="KW-0732">Signal</keyword>
<dbReference type="CDD" id="cd00055">
    <property type="entry name" value="EGF_Lam"/>
    <property type="match status" value="3"/>
</dbReference>
<dbReference type="PROSITE" id="PS50189">
    <property type="entry name" value="NTR"/>
    <property type="match status" value="1"/>
</dbReference>
<comment type="subcellular location">
    <subcellularLocation>
        <location evidence="1">Secreted</location>
    </subcellularLocation>
</comment>
<dbReference type="SMART" id="SM00136">
    <property type="entry name" value="LamNT"/>
    <property type="match status" value="1"/>
</dbReference>
<evidence type="ECO:0000256" key="2">
    <source>
        <dbReference type="ARBA" id="ARBA00022525"/>
    </source>
</evidence>
<dbReference type="InterPro" id="IPR001134">
    <property type="entry name" value="Netrin_domain"/>
</dbReference>
<dbReference type="SUPFAM" id="SSF50242">
    <property type="entry name" value="TIMP-like"/>
    <property type="match status" value="1"/>
</dbReference>
<dbReference type="InterPro" id="IPR002049">
    <property type="entry name" value="LE_dom"/>
</dbReference>
<keyword evidence="2" id="KW-0964">Secreted</keyword>
<feature type="disulfide bond" evidence="8">
    <location>
        <begin position="637"/>
        <end position="646"/>
    </location>
</feature>
<feature type="domain" description="Laminin N-terminal" evidence="12">
    <location>
        <begin position="80"/>
        <end position="454"/>
    </location>
</feature>
<feature type="region of interest" description="Disordered" evidence="9">
    <location>
        <begin position="730"/>
        <end position="758"/>
    </location>
</feature>
<dbReference type="SUPFAM" id="SSF57196">
    <property type="entry name" value="EGF/Laminin"/>
    <property type="match status" value="3"/>
</dbReference>
<evidence type="ECO:0000259" key="10">
    <source>
        <dbReference type="PROSITE" id="PS50027"/>
    </source>
</evidence>
<feature type="domain" description="Laminin EGF-like" evidence="10">
    <location>
        <begin position="616"/>
        <end position="665"/>
    </location>
</feature>
<dbReference type="Gene3D" id="2.40.50.120">
    <property type="match status" value="1"/>
</dbReference>
<proteinExistence type="predicted"/>
<name>A0ABM3JQ24_BACDO</name>
<keyword evidence="5 8" id="KW-1015">Disulfide bond</keyword>
<evidence type="ECO:0000256" key="6">
    <source>
        <dbReference type="ARBA" id="ARBA00023180"/>
    </source>
</evidence>
<dbReference type="GeneID" id="105228810"/>
<feature type="disulfide bond" evidence="8">
    <location>
        <begin position="618"/>
        <end position="635"/>
    </location>
</feature>
<dbReference type="SMART" id="SM00643">
    <property type="entry name" value="C345C"/>
    <property type="match status" value="1"/>
</dbReference>
<dbReference type="Pfam" id="PF01759">
    <property type="entry name" value="NTR"/>
    <property type="match status" value="1"/>
</dbReference>
<evidence type="ECO:0000256" key="1">
    <source>
        <dbReference type="ARBA" id="ARBA00004613"/>
    </source>
</evidence>
<evidence type="ECO:0000259" key="11">
    <source>
        <dbReference type="PROSITE" id="PS50189"/>
    </source>
</evidence>
<evidence type="ECO:0000259" key="12">
    <source>
        <dbReference type="PROSITE" id="PS51117"/>
    </source>
</evidence>
<protein>
    <submittedName>
        <fullName evidence="14">Netrin-B isoform X1</fullName>
    </submittedName>
</protein>
<dbReference type="Gene3D" id="2.10.25.10">
    <property type="entry name" value="Laminin"/>
    <property type="match status" value="1"/>
</dbReference>
<keyword evidence="13" id="KW-1185">Reference proteome</keyword>
<evidence type="ECO:0000313" key="14">
    <source>
        <dbReference type="RefSeq" id="XP_049311310.1"/>
    </source>
</evidence>
<evidence type="ECO:0000256" key="4">
    <source>
        <dbReference type="ARBA" id="ARBA00022737"/>
    </source>
</evidence>
<gene>
    <name evidence="14" type="primary">LOC105228810</name>
</gene>
<dbReference type="PROSITE" id="PS50027">
    <property type="entry name" value="EGF_LAM_2"/>
    <property type="match status" value="1"/>
</dbReference>
<dbReference type="Gene3D" id="2.170.300.10">
    <property type="entry name" value="Tie2 ligand-binding domain superfamily"/>
    <property type="match status" value="1"/>
</dbReference>
<feature type="disulfide bond" evidence="8">
    <location>
        <begin position="649"/>
        <end position="663"/>
    </location>
</feature>
<keyword evidence="6" id="KW-0325">Glycoprotein</keyword>
<dbReference type="InterPro" id="IPR050440">
    <property type="entry name" value="Laminin/Netrin_ECM"/>
</dbReference>
<dbReference type="InterPro" id="IPR008211">
    <property type="entry name" value="Laminin_N"/>
</dbReference>
<evidence type="ECO:0000256" key="7">
    <source>
        <dbReference type="ARBA" id="ARBA00023292"/>
    </source>
</evidence>
<dbReference type="Gene3D" id="2.60.120.260">
    <property type="entry name" value="Galactose-binding domain-like"/>
    <property type="match status" value="2"/>
</dbReference>
<feature type="domain" description="NTR" evidence="11">
    <location>
        <begin position="700"/>
        <end position="860"/>
    </location>
</feature>
<keyword evidence="7 8" id="KW-0424">Laminin EGF-like domain</keyword>
<keyword evidence="4" id="KW-0677">Repeat</keyword>
<dbReference type="PANTHER" id="PTHR10574">
    <property type="entry name" value="NETRIN/LAMININ-RELATED"/>
    <property type="match status" value="1"/>
</dbReference>
<dbReference type="CDD" id="cd03579">
    <property type="entry name" value="NTR_netrin-1_like"/>
    <property type="match status" value="1"/>
</dbReference>
<dbReference type="RefSeq" id="XP_049311310.1">
    <property type="nucleotide sequence ID" value="XM_049455353.1"/>
</dbReference>
<dbReference type="PANTHER" id="PTHR10574:SF365">
    <property type="entry name" value="NETRIN-A-RELATED"/>
    <property type="match status" value="1"/>
</dbReference>
<feature type="region of interest" description="Disordered" evidence="9">
    <location>
        <begin position="1"/>
        <end position="20"/>
    </location>
</feature>
<dbReference type="PROSITE" id="PS51117">
    <property type="entry name" value="LAMININ_NTER"/>
    <property type="match status" value="1"/>
</dbReference>
<feature type="compositionally biased region" description="Acidic residues" evidence="9">
    <location>
        <begin position="322"/>
        <end position="333"/>
    </location>
</feature>
<feature type="disulfide bond" evidence="8">
    <location>
        <begin position="616"/>
        <end position="628"/>
    </location>
</feature>
<dbReference type="InterPro" id="IPR056863">
    <property type="entry name" value="LMN_ATRN_NET-like_EGF"/>
</dbReference>
<evidence type="ECO:0000256" key="5">
    <source>
        <dbReference type="ARBA" id="ARBA00023157"/>
    </source>
</evidence>
<feature type="compositionally biased region" description="Polar residues" evidence="9">
    <location>
        <begin position="312"/>
        <end position="321"/>
    </location>
</feature>
<accession>A0ABM3JQ24</accession>
<evidence type="ECO:0000256" key="8">
    <source>
        <dbReference type="PROSITE-ProRule" id="PRU00460"/>
    </source>
</evidence>
<dbReference type="Pfam" id="PF00055">
    <property type="entry name" value="Laminin_N"/>
    <property type="match status" value="1"/>
</dbReference>
<evidence type="ECO:0000313" key="13">
    <source>
        <dbReference type="Proteomes" id="UP001652620"/>
    </source>
</evidence>
<evidence type="ECO:0000256" key="3">
    <source>
        <dbReference type="ARBA" id="ARBA00022729"/>
    </source>
</evidence>
<dbReference type="Proteomes" id="UP001652620">
    <property type="component" value="Chromosome 4"/>
</dbReference>
<organism evidence="13 14">
    <name type="scientific">Bactrocera dorsalis</name>
    <name type="common">Oriental fruit fly</name>
    <name type="synonym">Dacus dorsalis</name>
    <dbReference type="NCBI Taxonomy" id="27457"/>
    <lineage>
        <taxon>Eukaryota</taxon>
        <taxon>Metazoa</taxon>
        <taxon>Ecdysozoa</taxon>
        <taxon>Arthropoda</taxon>
        <taxon>Hexapoda</taxon>
        <taxon>Insecta</taxon>
        <taxon>Pterygota</taxon>
        <taxon>Neoptera</taxon>
        <taxon>Endopterygota</taxon>
        <taxon>Diptera</taxon>
        <taxon>Brachycera</taxon>
        <taxon>Muscomorpha</taxon>
        <taxon>Tephritoidea</taxon>
        <taxon>Tephritidae</taxon>
        <taxon>Bactrocera</taxon>
        <taxon>Bactrocera</taxon>
    </lineage>
</organism>
<dbReference type="InterPro" id="IPR008993">
    <property type="entry name" value="TIMP-like_OB-fold"/>
</dbReference>
<dbReference type="SMART" id="SM00180">
    <property type="entry name" value="EGF_Lam"/>
    <property type="match status" value="3"/>
</dbReference>
<dbReference type="PROSITE" id="PS01248">
    <property type="entry name" value="EGF_LAM_1"/>
    <property type="match status" value="1"/>
</dbReference>